<feature type="region of interest" description="Disordered" evidence="7">
    <location>
        <begin position="535"/>
        <end position="600"/>
    </location>
</feature>
<evidence type="ECO:0000259" key="9">
    <source>
        <dbReference type="Pfam" id="PF23097"/>
    </source>
</evidence>
<dbReference type="GO" id="GO:0030686">
    <property type="term" value="C:90S preribosome"/>
    <property type="evidence" value="ECO:0007669"/>
    <property type="project" value="TreeGrafter"/>
</dbReference>
<dbReference type="InterPro" id="IPR056550">
    <property type="entry name" value="NOL10_2nd"/>
</dbReference>
<comment type="subcellular location">
    <subcellularLocation>
        <location evidence="1">Nucleus</location>
        <location evidence="1">Nucleolus</location>
    </subcellularLocation>
</comment>
<dbReference type="Ensembl" id="ENSEBUT00000025334.1">
    <property type="protein sequence ID" value="ENSEBUP00000024759.1"/>
    <property type="gene ID" value="ENSEBUG00000015283.1"/>
</dbReference>
<dbReference type="FunFam" id="2.130.10.10:FF:001909">
    <property type="entry name" value="WD repeat, SAM and U-box domain-containing protein"/>
    <property type="match status" value="1"/>
</dbReference>
<feature type="domain" description="NUC153" evidence="8">
    <location>
        <begin position="485"/>
        <end position="511"/>
    </location>
</feature>
<dbReference type="GO" id="GO:0000462">
    <property type="term" value="P:maturation of SSU-rRNA from tricistronic rRNA transcript (SSU-rRNA, 5.8S rRNA, LSU-rRNA)"/>
    <property type="evidence" value="ECO:0007669"/>
    <property type="project" value="TreeGrafter"/>
</dbReference>
<dbReference type="InterPro" id="IPR012580">
    <property type="entry name" value="NUC153"/>
</dbReference>
<evidence type="ECO:0000256" key="7">
    <source>
        <dbReference type="SAM" id="MobiDB-lite"/>
    </source>
</evidence>
<comment type="similarity">
    <text evidence="2">Belongs to the WD repeat NOL10/ENP2 family.</text>
</comment>
<dbReference type="InterPro" id="IPR015943">
    <property type="entry name" value="WD40/YVTN_repeat-like_dom_sf"/>
</dbReference>
<dbReference type="Pfam" id="PF23098">
    <property type="entry name" value="Beta-prop_NOL10_N"/>
    <property type="match status" value="1"/>
</dbReference>
<evidence type="ECO:0000256" key="4">
    <source>
        <dbReference type="ARBA" id="ARBA00022574"/>
    </source>
</evidence>
<evidence type="ECO:0000256" key="5">
    <source>
        <dbReference type="ARBA" id="ARBA00022737"/>
    </source>
</evidence>
<evidence type="ECO:0000256" key="3">
    <source>
        <dbReference type="ARBA" id="ARBA00015517"/>
    </source>
</evidence>
<dbReference type="SMART" id="SM00320">
    <property type="entry name" value="WD40"/>
    <property type="match status" value="2"/>
</dbReference>
<dbReference type="PANTHER" id="PTHR14927">
    <property type="entry name" value="NUCLEOLAR PROTEIN 10"/>
    <property type="match status" value="1"/>
</dbReference>
<evidence type="ECO:0000256" key="2">
    <source>
        <dbReference type="ARBA" id="ARBA00005264"/>
    </source>
</evidence>
<dbReference type="PANTHER" id="PTHR14927:SF0">
    <property type="entry name" value="NUCLEOLAR PROTEIN 10"/>
    <property type="match status" value="1"/>
</dbReference>
<keyword evidence="5" id="KW-0677">Repeat</keyword>
<feature type="region of interest" description="Disordered" evidence="7">
    <location>
        <begin position="641"/>
        <end position="660"/>
    </location>
</feature>
<reference evidence="11" key="1">
    <citation type="submission" date="2025-08" db="UniProtKB">
        <authorList>
            <consortium name="Ensembl"/>
        </authorList>
    </citation>
    <scope>IDENTIFICATION</scope>
</reference>
<feature type="domain" description="Nucleolar protein 10-like second" evidence="9">
    <location>
        <begin position="369"/>
        <end position="417"/>
    </location>
</feature>
<reference evidence="11" key="2">
    <citation type="submission" date="2025-09" db="UniProtKB">
        <authorList>
            <consortium name="Ensembl"/>
        </authorList>
    </citation>
    <scope>IDENTIFICATION</scope>
</reference>
<evidence type="ECO:0000256" key="6">
    <source>
        <dbReference type="ARBA" id="ARBA00023242"/>
    </source>
</evidence>
<dbReference type="InterPro" id="IPR056551">
    <property type="entry name" value="Beta-prop_NOL10_N"/>
</dbReference>
<protein>
    <recommendedName>
        <fullName evidence="3">Nucleolar protein 10</fullName>
    </recommendedName>
</protein>
<feature type="domain" description="Nucleolar protein 10-like N-terminal" evidence="10">
    <location>
        <begin position="1"/>
        <end position="364"/>
    </location>
</feature>
<evidence type="ECO:0000313" key="12">
    <source>
        <dbReference type="Proteomes" id="UP000694388"/>
    </source>
</evidence>
<evidence type="ECO:0000259" key="10">
    <source>
        <dbReference type="Pfam" id="PF23098"/>
    </source>
</evidence>
<feature type="region of interest" description="Disordered" evidence="7">
    <location>
        <begin position="666"/>
        <end position="698"/>
    </location>
</feature>
<dbReference type="InterPro" id="IPR001680">
    <property type="entry name" value="WD40_rpt"/>
</dbReference>
<dbReference type="AlphaFoldDB" id="A0A8C4R3T4"/>
<evidence type="ECO:0000259" key="8">
    <source>
        <dbReference type="Pfam" id="PF08159"/>
    </source>
</evidence>
<accession>A0A8C4R3T4</accession>
<dbReference type="InterPro" id="IPR040382">
    <property type="entry name" value="NOL10/Enp2"/>
</dbReference>
<dbReference type="Proteomes" id="UP000694388">
    <property type="component" value="Unplaced"/>
</dbReference>
<dbReference type="GeneTree" id="ENSGT00390000007900"/>
<evidence type="ECO:0000313" key="11">
    <source>
        <dbReference type="Ensembl" id="ENSEBUP00000024759.1"/>
    </source>
</evidence>
<dbReference type="GO" id="GO:0032040">
    <property type="term" value="C:small-subunit processome"/>
    <property type="evidence" value="ECO:0007669"/>
    <property type="project" value="TreeGrafter"/>
</dbReference>
<keyword evidence="12" id="KW-1185">Reference proteome</keyword>
<keyword evidence="4" id="KW-0853">WD repeat</keyword>
<name>A0A8C4R3T4_EPTBU</name>
<evidence type="ECO:0000256" key="1">
    <source>
        <dbReference type="ARBA" id="ARBA00004604"/>
    </source>
</evidence>
<feature type="compositionally biased region" description="Basic residues" evidence="7">
    <location>
        <begin position="568"/>
        <end position="577"/>
    </location>
</feature>
<dbReference type="Gene3D" id="2.130.10.10">
    <property type="entry name" value="YVTN repeat-like/Quinoprotein amine dehydrogenase"/>
    <property type="match status" value="1"/>
</dbReference>
<feature type="compositionally biased region" description="Low complexity" evidence="7">
    <location>
        <begin position="670"/>
        <end position="681"/>
    </location>
</feature>
<keyword evidence="6" id="KW-0539">Nucleus</keyword>
<dbReference type="Pfam" id="PF23097">
    <property type="entry name" value="NOL10_2nd"/>
    <property type="match status" value="1"/>
</dbReference>
<dbReference type="OMA" id="GYFMDVR"/>
<feature type="compositionally biased region" description="Acidic residues" evidence="7">
    <location>
        <begin position="535"/>
        <end position="557"/>
    </location>
</feature>
<dbReference type="Pfam" id="PF08159">
    <property type="entry name" value="NUC153"/>
    <property type="match status" value="1"/>
</dbReference>
<organism evidence="11 12">
    <name type="scientific">Eptatretus burgeri</name>
    <name type="common">Inshore hagfish</name>
    <dbReference type="NCBI Taxonomy" id="7764"/>
    <lineage>
        <taxon>Eukaryota</taxon>
        <taxon>Metazoa</taxon>
        <taxon>Chordata</taxon>
        <taxon>Craniata</taxon>
        <taxon>Vertebrata</taxon>
        <taxon>Cyclostomata</taxon>
        <taxon>Myxini</taxon>
        <taxon>Myxiniformes</taxon>
        <taxon>Myxinidae</taxon>
        <taxon>Eptatretinae</taxon>
        <taxon>Eptatretus</taxon>
    </lineage>
</organism>
<proteinExistence type="inferred from homology"/>
<dbReference type="InterPro" id="IPR036322">
    <property type="entry name" value="WD40_repeat_dom_sf"/>
</dbReference>
<dbReference type="SUPFAM" id="SSF50978">
    <property type="entry name" value="WD40 repeat-like"/>
    <property type="match status" value="1"/>
</dbReference>
<sequence>MQVSSVNGVKIYNLSSGRSLPEWLTDQKKRSLQQRDEGIRRRIELIQDFEMPTVSEVIKVSPDGQYILAAGTYKPTFRCYDVTQLSMKFERCLDSDIVTMKILSEDYSKLVFLQCDRYVEFHSQQGHWYRTRLPKFGRDLSYHSASCDLYFVGSGPEVFRLNLEQGCFLNSLVTNASSNNCCDINPVHNLFACGTAEGRVECWDPRTRGRVGLVDCALSSFTAEAEVLGLPAVSTLKFKDALQMVVGTTTGQILLYDLRSKKPLIVKDHRFGLPIHSVFFHEEEDLIISADSRIVKMWNKQTGKLFSSLEPECNINDLCVYPNSGMLFLACEAPKMNTYYIPALGPAPRWCSFLDSLTEELEETPESTVYDDYKFVTCKDLDNLGLNHLVGSPLLRAYMHGFFMDIRLYNKVKSMANTFAFEKYRKQKVREKIEAKRVRRVKIEKLPTVNRDLAERLREEAKEDGRSLGRKRKSAKKMAPELLTDLRFQALFENPDYQVDEESEEFRLLNPIVSQTVEKCRKRRREVLAKEELEVEDSELEGLPSEEEESSDDDQAWSEEVRQQARLLKMRARNKGALKKEDAKGAVAAGKGSTKMKTFGESAAEVQPRFYELKRGVEFQGFQNVSQKTKNLRMNLEERVKLAQSSEMCHGPESTMGSKQLTFQLQTARKQNNSKKLQQQQLDRKRIRRSAKNLPASS</sequence>